<comment type="caution">
    <text evidence="1">The sequence shown here is derived from an EMBL/GenBank/DDBJ whole genome shotgun (WGS) entry which is preliminary data.</text>
</comment>
<evidence type="ECO:0000313" key="2">
    <source>
        <dbReference type="Proteomes" id="UP001064048"/>
    </source>
</evidence>
<reference evidence="1 2" key="1">
    <citation type="journal article" date="2022" name="Genome Biol. Evol.">
        <title>The Spruce Budworm Genome: Reconstructing the Evolutionary History of Antifreeze Proteins.</title>
        <authorList>
            <person name="Beliveau C."/>
            <person name="Gagne P."/>
            <person name="Picq S."/>
            <person name="Vernygora O."/>
            <person name="Keeling C.I."/>
            <person name="Pinkney K."/>
            <person name="Doucet D."/>
            <person name="Wen F."/>
            <person name="Johnston J.S."/>
            <person name="Maaroufi H."/>
            <person name="Boyle B."/>
            <person name="Laroche J."/>
            <person name="Dewar K."/>
            <person name="Juretic N."/>
            <person name="Blackburn G."/>
            <person name="Nisole A."/>
            <person name="Brunet B."/>
            <person name="Brandao M."/>
            <person name="Lumley L."/>
            <person name="Duan J."/>
            <person name="Quan G."/>
            <person name="Lucarotti C.J."/>
            <person name="Roe A.D."/>
            <person name="Sperling F.A.H."/>
            <person name="Levesque R.C."/>
            <person name="Cusson M."/>
        </authorList>
    </citation>
    <scope>NUCLEOTIDE SEQUENCE [LARGE SCALE GENOMIC DNA]</scope>
    <source>
        <strain evidence="1">Glfc:IPQL:Cfum</strain>
    </source>
</reference>
<proteinExistence type="predicted"/>
<keyword evidence="2" id="KW-1185">Reference proteome</keyword>
<organism evidence="1 2">
    <name type="scientific">Choristoneura fumiferana</name>
    <name type="common">Spruce budworm moth</name>
    <name type="synonym">Archips fumiferana</name>
    <dbReference type="NCBI Taxonomy" id="7141"/>
    <lineage>
        <taxon>Eukaryota</taxon>
        <taxon>Metazoa</taxon>
        <taxon>Ecdysozoa</taxon>
        <taxon>Arthropoda</taxon>
        <taxon>Hexapoda</taxon>
        <taxon>Insecta</taxon>
        <taxon>Pterygota</taxon>
        <taxon>Neoptera</taxon>
        <taxon>Endopterygota</taxon>
        <taxon>Lepidoptera</taxon>
        <taxon>Glossata</taxon>
        <taxon>Ditrysia</taxon>
        <taxon>Tortricoidea</taxon>
        <taxon>Tortricidae</taxon>
        <taxon>Tortricinae</taxon>
        <taxon>Choristoneura</taxon>
    </lineage>
</organism>
<sequence length="149" mass="17629">MFGVDDENPDRPVSLNQIFKFNDDEIINHDLLNIDFKTKKSEWKSFENFFKSLLRTLKKMVHLEMEKNTIKNNNWCSKISIKSDLNKVNTKDGLPIKRHIRLYPAMACSFQTVFRNLSSDFEIEGKLKTAIRFQLFQDLFLLHSDLKVK</sequence>
<protein>
    <submittedName>
        <fullName evidence="1">Uncharacterized protein</fullName>
    </submittedName>
</protein>
<dbReference type="Proteomes" id="UP001064048">
    <property type="component" value="Chromosome 4"/>
</dbReference>
<accession>A0ACC0JJJ9</accession>
<dbReference type="EMBL" id="CM046104">
    <property type="protein sequence ID" value="KAI8424228.1"/>
    <property type="molecule type" value="Genomic_DNA"/>
</dbReference>
<evidence type="ECO:0000313" key="1">
    <source>
        <dbReference type="EMBL" id="KAI8424228.1"/>
    </source>
</evidence>
<gene>
    <name evidence="1" type="ORF">MSG28_002800</name>
</gene>
<name>A0ACC0JJJ9_CHOFU</name>